<evidence type="ECO:0000313" key="3">
    <source>
        <dbReference type="Proteomes" id="UP000319671"/>
    </source>
</evidence>
<dbReference type="Pfam" id="PF13411">
    <property type="entry name" value="MerR_1"/>
    <property type="match status" value="1"/>
</dbReference>
<dbReference type="InterPro" id="IPR000551">
    <property type="entry name" value="MerR-type_HTH_dom"/>
</dbReference>
<gene>
    <name evidence="2" type="ORF">FB550_11857</name>
</gene>
<reference evidence="2 3" key="1">
    <citation type="submission" date="2019-06" db="EMBL/GenBank/DDBJ databases">
        <title>Sorghum-associated microbial communities from plants grown in Nebraska, USA.</title>
        <authorList>
            <person name="Schachtman D."/>
        </authorList>
    </citation>
    <scope>NUCLEOTIDE SEQUENCE [LARGE SCALE GENOMIC DNA]</scope>
    <source>
        <strain evidence="2 3">2482</strain>
    </source>
</reference>
<evidence type="ECO:0000259" key="1">
    <source>
        <dbReference type="Pfam" id="PF13411"/>
    </source>
</evidence>
<comment type="caution">
    <text evidence="2">The sequence shown here is derived from an EMBL/GenBank/DDBJ whole genome shotgun (WGS) entry which is preliminary data.</text>
</comment>
<evidence type="ECO:0000313" key="2">
    <source>
        <dbReference type="EMBL" id="TWD92426.1"/>
    </source>
</evidence>
<dbReference type="EMBL" id="VIVN01000018">
    <property type="protein sequence ID" value="TWD92426.1"/>
    <property type="molecule type" value="Genomic_DNA"/>
</dbReference>
<keyword evidence="3" id="KW-1185">Reference proteome</keyword>
<dbReference type="Proteomes" id="UP000319671">
    <property type="component" value="Unassembled WGS sequence"/>
</dbReference>
<dbReference type="GO" id="GO:0003677">
    <property type="term" value="F:DNA binding"/>
    <property type="evidence" value="ECO:0007669"/>
    <property type="project" value="InterPro"/>
</dbReference>
<dbReference type="InterPro" id="IPR009061">
    <property type="entry name" value="DNA-bd_dom_put_sf"/>
</dbReference>
<dbReference type="RefSeq" id="WP_144567857.1">
    <property type="nucleotide sequence ID" value="NZ_VIVN01000018.1"/>
</dbReference>
<proteinExistence type="predicted"/>
<dbReference type="SUPFAM" id="SSF46955">
    <property type="entry name" value="Putative DNA-binding domain"/>
    <property type="match status" value="1"/>
</dbReference>
<sequence length="183" mass="21412">MSEIYSPKYVQDLLGIDSSTLRKYATLLEGHGYPIHRNTKGHRGYFDKDVNTLRQLIEFSKQDGVPLEQAAISVMTIVSEKDSTETVTEEVPLETTNDQDIKQDCNHDELLGRIEHLEQVNLDLLVHLKEKAIREASLEEKLNQILNYVKRTEQWVVERSKIEEETRMQIAAASQKKWWMWWK</sequence>
<accession>A0A561CMN0</accession>
<dbReference type="AlphaFoldDB" id="A0A561CMN0"/>
<feature type="domain" description="HTH merR-type" evidence="1">
    <location>
        <begin position="5"/>
        <end position="70"/>
    </location>
</feature>
<dbReference type="Gene3D" id="1.10.1660.10">
    <property type="match status" value="1"/>
</dbReference>
<dbReference type="GO" id="GO:0006355">
    <property type="term" value="P:regulation of DNA-templated transcription"/>
    <property type="evidence" value="ECO:0007669"/>
    <property type="project" value="InterPro"/>
</dbReference>
<protein>
    <submittedName>
        <fullName evidence="2">MerR-like DNA binding protein</fullName>
    </submittedName>
</protein>
<organism evidence="2 3">
    <name type="scientific">Neobacillus bataviensis</name>
    <dbReference type="NCBI Taxonomy" id="220685"/>
    <lineage>
        <taxon>Bacteria</taxon>
        <taxon>Bacillati</taxon>
        <taxon>Bacillota</taxon>
        <taxon>Bacilli</taxon>
        <taxon>Bacillales</taxon>
        <taxon>Bacillaceae</taxon>
        <taxon>Neobacillus</taxon>
    </lineage>
</organism>
<name>A0A561CMN0_9BACI</name>